<evidence type="ECO:0000313" key="3">
    <source>
        <dbReference type="Proteomes" id="UP000007259"/>
    </source>
</evidence>
<dbReference type="OMA" id="PGIYWAN"/>
<feature type="region of interest" description="Disordered" evidence="1">
    <location>
        <begin position="37"/>
        <end position="62"/>
    </location>
</feature>
<feature type="compositionally biased region" description="Polar residues" evidence="1">
    <location>
        <begin position="94"/>
        <end position="103"/>
    </location>
</feature>
<sequence>MDSSLIDVECERGIIGAPMSFSLPQVFQSFPPDTSITVSLNESTGQHQQQQLQHQSPYSQQSLGHFHKTPLQLAPQYGTARSPSKEGDAGIEGWSNSGSSGVQPNVPVSAAQTTEEASGAVTSADARVAASHVPQPDALHPNPIVSVAASESPAAAAPEKEESPERVHVLVVFDKVFCVCFVPAALRATLKVGELVLCEYTHGENIGTIVADVSTIVAKVMQQHQSTMSMEAVEQAFTPPCERIVRTAGTPASSVVEGHSSGLFVATTAMCTEKARSGLPADQRLRRLPCVLRRGTNRDKKRMYFARLRSNDALAAVLRILRSESLVAQSAEYQVNFACVTIYLGGERSQCGWSAHQFQQLGNTLVDPLRSEAVEFRFVCDHHHEELDLTRAITGLGLSEILYAVVADHHKRQSGKGGQGSRGGAPNGAAVNRPGQLIQHSQQQQQQQQKAGQLFGSQSSIVTTYTGSSMWPQSAAALTPGNYVTPASPQQKHAMSYTLAPCVYVPQQQQQQQTNVHTITLPSQTVTNTQPATQSLSLVQVHYPPISQVNPAPGIYWANVSTPPQPQRLEAQQQQLSIAHSGVAEPTYYYVVSSAQQPQQQQSVAPQHSSAPQRGPNLLQATTLAAPSHVQQPTFVKVPVMNTGSYQTVSYPFVLPSNATSYS</sequence>
<dbReference type="KEGG" id="lmi:LMXM_36_5480"/>
<protein>
    <submittedName>
        <fullName evidence="2">Uncharacterized protein</fullName>
    </submittedName>
</protein>
<dbReference type="VEuPathDB" id="TriTrypDB:LmxM.36.5480"/>
<dbReference type="Proteomes" id="UP000007259">
    <property type="component" value="Chromosome 20"/>
</dbReference>
<evidence type="ECO:0000313" key="2">
    <source>
        <dbReference type="EMBL" id="CBZ26408.1"/>
    </source>
</evidence>
<evidence type="ECO:0000256" key="1">
    <source>
        <dbReference type="SAM" id="MobiDB-lite"/>
    </source>
</evidence>
<feature type="compositionally biased region" description="Low complexity" evidence="1">
    <location>
        <begin position="46"/>
        <end position="62"/>
    </location>
</feature>
<name>E9ATY3_LEIMU</name>
<keyword evidence="3" id="KW-1185">Reference proteome</keyword>
<feature type="region of interest" description="Disordered" evidence="1">
    <location>
        <begin position="412"/>
        <end position="432"/>
    </location>
</feature>
<proteinExistence type="predicted"/>
<dbReference type="OrthoDB" id="266118at2759"/>
<feature type="region of interest" description="Disordered" evidence="1">
    <location>
        <begin position="76"/>
        <end position="128"/>
    </location>
</feature>
<dbReference type="RefSeq" id="XP_003874907.1">
    <property type="nucleotide sequence ID" value="XM_003874858.1"/>
</dbReference>
<dbReference type="EMBL" id="FR799573">
    <property type="protein sequence ID" value="CBZ26408.1"/>
    <property type="molecule type" value="Genomic_DNA"/>
</dbReference>
<dbReference type="PhylomeDB" id="E9ATY3"/>
<feature type="compositionally biased region" description="Gly residues" evidence="1">
    <location>
        <begin position="415"/>
        <end position="426"/>
    </location>
</feature>
<organism evidence="2 3">
    <name type="scientific">Leishmania mexicana (strain MHOM/GT/2001/U1103)</name>
    <dbReference type="NCBI Taxonomy" id="929439"/>
    <lineage>
        <taxon>Eukaryota</taxon>
        <taxon>Discoba</taxon>
        <taxon>Euglenozoa</taxon>
        <taxon>Kinetoplastea</taxon>
        <taxon>Metakinetoplastina</taxon>
        <taxon>Trypanosomatida</taxon>
        <taxon>Trypanosomatidae</taxon>
        <taxon>Leishmaniinae</taxon>
        <taxon>Leishmania</taxon>
    </lineage>
</organism>
<accession>E9ATY3</accession>
<reference evidence="2 3" key="1">
    <citation type="journal article" date="2011" name="Genome Res.">
        <title>Chromosome and gene copy number variation allow major structural change between species and strains of Leishmania.</title>
        <authorList>
            <person name="Rogers M.B."/>
            <person name="Hilley J.D."/>
            <person name="Dickens N.J."/>
            <person name="Wilkes J."/>
            <person name="Bates P.A."/>
            <person name="Depledge D.P."/>
            <person name="Harris D."/>
            <person name="Her Y."/>
            <person name="Herzyk P."/>
            <person name="Imamura H."/>
            <person name="Otto T.D."/>
            <person name="Sanders M."/>
            <person name="Seeger K."/>
            <person name="Dujardin J.C."/>
            <person name="Berriman M."/>
            <person name="Smith D.F."/>
            <person name="Hertz-Fowler C."/>
            <person name="Mottram J.C."/>
        </authorList>
    </citation>
    <scope>NUCLEOTIDE SEQUENCE [LARGE SCALE GENOMIC DNA]</scope>
    <source>
        <strain evidence="2 3">MHOM/GT/2001/U1103</strain>
    </source>
</reference>
<gene>
    <name evidence="2" type="ORF">LMXM_36_5480</name>
</gene>
<dbReference type="GeneID" id="13448001"/>
<dbReference type="AlphaFoldDB" id="E9ATY3"/>